<organism evidence="3 4">
    <name type="scientific">Papillibacter cinnamivorans DSM 12816</name>
    <dbReference type="NCBI Taxonomy" id="1122930"/>
    <lineage>
        <taxon>Bacteria</taxon>
        <taxon>Bacillati</taxon>
        <taxon>Bacillota</taxon>
        <taxon>Clostridia</taxon>
        <taxon>Eubacteriales</taxon>
        <taxon>Oscillospiraceae</taxon>
        <taxon>Papillibacter</taxon>
    </lineage>
</organism>
<dbReference type="AlphaFoldDB" id="A0A1W2A330"/>
<dbReference type="InterPro" id="IPR008756">
    <property type="entry name" value="Peptidase_M56"/>
</dbReference>
<dbReference type="Pfam" id="PF05569">
    <property type="entry name" value="Peptidase_M56"/>
    <property type="match status" value="1"/>
</dbReference>
<gene>
    <name evidence="3" type="ORF">SAMN02745168_1422</name>
</gene>
<feature type="transmembrane region" description="Helical" evidence="1">
    <location>
        <begin position="123"/>
        <end position="145"/>
    </location>
</feature>
<evidence type="ECO:0000313" key="3">
    <source>
        <dbReference type="EMBL" id="SMC55075.1"/>
    </source>
</evidence>
<feature type="domain" description="Peptidase M56" evidence="2">
    <location>
        <begin position="7"/>
        <end position="291"/>
    </location>
</feature>
<dbReference type="RefSeq" id="WP_084234035.1">
    <property type="nucleotide sequence ID" value="NZ_FWXW01000003.1"/>
</dbReference>
<dbReference type="PANTHER" id="PTHR34978">
    <property type="entry name" value="POSSIBLE SENSOR-TRANSDUCER PROTEIN BLAR"/>
    <property type="match status" value="1"/>
</dbReference>
<keyword evidence="1" id="KW-0812">Transmembrane</keyword>
<evidence type="ECO:0000259" key="2">
    <source>
        <dbReference type="Pfam" id="PF05569"/>
    </source>
</evidence>
<dbReference type="EMBL" id="FWXW01000003">
    <property type="protein sequence ID" value="SMC55075.1"/>
    <property type="molecule type" value="Genomic_DNA"/>
</dbReference>
<dbReference type="OrthoDB" id="9804799at2"/>
<keyword evidence="1" id="KW-0472">Membrane</keyword>
<feature type="transmembrane region" description="Helical" evidence="1">
    <location>
        <begin position="211"/>
        <end position="233"/>
    </location>
</feature>
<dbReference type="Proteomes" id="UP000192790">
    <property type="component" value="Unassembled WGS sequence"/>
</dbReference>
<protein>
    <submittedName>
        <fullName evidence="3">Signal transducer regulating beta-lactamase production, contains metallopeptidase domain</fullName>
    </submittedName>
</protein>
<dbReference type="InterPro" id="IPR052173">
    <property type="entry name" value="Beta-lactam_resp_regulator"/>
</dbReference>
<accession>A0A1W2A330</accession>
<keyword evidence="1" id="KW-1133">Transmembrane helix</keyword>
<feature type="transmembrane region" description="Helical" evidence="1">
    <location>
        <begin position="38"/>
        <end position="63"/>
    </location>
</feature>
<dbReference type="STRING" id="1122930.SAMN02745168_1422"/>
<feature type="transmembrane region" description="Helical" evidence="1">
    <location>
        <begin position="6"/>
        <end position="29"/>
    </location>
</feature>
<evidence type="ECO:0000256" key="1">
    <source>
        <dbReference type="SAM" id="Phobius"/>
    </source>
</evidence>
<proteinExistence type="predicted"/>
<keyword evidence="4" id="KW-1185">Reference proteome</keyword>
<sequence>MEGLFLKILNMSITGGYVILAVVLIRLLLRRAPKKYSYFLWAVVFFRLVCPVSFSSAISIFGIKPFNMSAAQSSGAAALTYVPGNIGLMTQPRVTVGIPMANSLISGSLPSAAPAASVNPLQIWVSVGTALWFIGMAALLLYGIVSFIRVRRRMSTAVLRKDGIRQSDKIRTPFILGFFRPKIYIPFGLSEKEEEYILSHERYHLRRMDHIIKPVGFLVLVLHWFNPLVWLAYALMSRDMEMSCDEYVLAHRGGGISAAYSTSLLSFASNRRLPSAGPLCFGETGIRERIRNALNWKRPRLWVTVAAGVLCALAIVSCAANPKESQAAEDGMPIGTYAFEKQVYMNPLSSFIAFDDYVEYYALTDNTFTVISYDGNRYPFSITPEETEFDEAAFKDSFFIQMEPIDVSQYKIRKQYNLIGANRRIYVMDDEIWIASVHEITSGTRPGEYIWSIYRIVPYDGVLPGTISPDAGAKAESLELLDGIFQGGAYLSYIDMGSLAQSHTSSVRHFALPEDEYLERYRVLFDCDWEKSDELRDPADGEACLFLGKDTTGFWFFPYTNEVSYMEDGTAAATWRAGSGTGTLYEVILAEFSGYEADYTNVTIPAGEGDSFEEAARAYLEEYGTYLQNMTPENLERITDFKTLDTEVFLTKEGDDSIFGFRCRFAVKPVVYNSVFWWSGNTETGTGELDGWLIMYRELRLERQDGLWQCTDMGTGGLSLE</sequence>
<name>A0A1W2A330_9FIRM</name>
<evidence type="ECO:0000313" key="4">
    <source>
        <dbReference type="Proteomes" id="UP000192790"/>
    </source>
</evidence>
<dbReference type="PANTHER" id="PTHR34978:SF3">
    <property type="entry name" value="SLR0241 PROTEIN"/>
    <property type="match status" value="1"/>
</dbReference>
<reference evidence="3 4" key="1">
    <citation type="submission" date="2017-04" db="EMBL/GenBank/DDBJ databases">
        <authorList>
            <person name="Afonso C.L."/>
            <person name="Miller P.J."/>
            <person name="Scott M.A."/>
            <person name="Spackman E."/>
            <person name="Goraichik I."/>
            <person name="Dimitrov K.M."/>
            <person name="Suarez D.L."/>
            <person name="Swayne D.E."/>
        </authorList>
    </citation>
    <scope>NUCLEOTIDE SEQUENCE [LARGE SCALE GENOMIC DNA]</scope>
    <source>
        <strain evidence="3 4">DSM 12816</strain>
    </source>
</reference>
<dbReference type="CDD" id="cd07341">
    <property type="entry name" value="M56_BlaR1_MecR1_like"/>
    <property type="match status" value="1"/>
</dbReference>